<dbReference type="AlphaFoldDB" id="A0A3B0VLS9"/>
<name>A0A3B0VLS9_9ZZZZ</name>
<organism evidence="2">
    <name type="scientific">hydrothermal vent metagenome</name>
    <dbReference type="NCBI Taxonomy" id="652676"/>
    <lineage>
        <taxon>unclassified sequences</taxon>
        <taxon>metagenomes</taxon>
        <taxon>ecological metagenomes</taxon>
    </lineage>
</organism>
<dbReference type="Pfam" id="PF13441">
    <property type="entry name" value="Gly-zipper_YMGG"/>
    <property type="match status" value="1"/>
</dbReference>
<dbReference type="InterPro" id="IPR016364">
    <property type="entry name" value="Surface_antigen_Rickettsia"/>
</dbReference>
<evidence type="ECO:0000259" key="1">
    <source>
        <dbReference type="Pfam" id="PF13441"/>
    </source>
</evidence>
<reference evidence="2" key="1">
    <citation type="submission" date="2018-06" db="EMBL/GenBank/DDBJ databases">
        <authorList>
            <person name="Zhirakovskaya E."/>
        </authorList>
    </citation>
    <scope>NUCLEOTIDE SEQUENCE</scope>
</reference>
<gene>
    <name evidence="2" type="ORF">MNBD_DELTA04-983</name>
</gene>
<feature type="domain" description="YMGG-like Gly-zipper" evidence="1">
    <location>
        <begin position="24"/>
        <end position="67"/>
    </location>
</feature>
<dbReference type="PROSITE" id="PS51257">
    <property type="entry name" value="PROKAR_LIPOPROTEIN"/>
    <property type="match status" value="1"/>
</dbReference>
<dbReference type="InterPro" id="IPR027367">
    <property type="entry name" value="Gly-zipper_YMGG"/>
</dbReference>
<accession>A0A3B0VLS9</accession>
<sequence>MKRYAAILIIAGFFLASCAGTNMNKGQQGALGGAAGGALVGQIIGHNTESTLIGAAVGTMLGYIVGNEMDKYDRQQLNHVYERGVSGSTSSWVNPDTGYQYRVTPQPAYTTPDKRVCRKAEIDAIINGRQQKTYTTACRDRNGRWQLRSN</sequence>
<proteinExistence type="predicted"/>
<protein>
    <submittedName>
        <fullName evidence="2">17 kDa surface antigen</fullName>
    </submittedName>
</protein>
<dbReference type="PIRSF" id="PIRSF002721">
    <property type="entry name" value="Surface_antigen_Rickettsia"/>
    <property type="match status" value="1"/>
</dbReference>
<evidence type="ECO:0000313" key="2">
    <source>
        <dbReference type="EMBL" id="VAW41480.1"/>
    </source>
</evidence>
<dbReference type="EMBL" id="UOEY01000124">
    <property type="protein sequence ID" value="VAW41480.1"/>
    <property type="molecule type" value="Genomic_DNA"/>
</dbReference>